<dbReference type="Pfam" id="PF13511">
    <property type="entry name" value="DUF4124"/>
    <property type="match status" value="1"/>
</dbReference>
<evidence type="ECO:0000256" key="1">
    <source>
        <dbReference type="SAM" id="Coils"/>
    </source>
</evidence>
<feature type="signal peptide" evidence="2">
    <location>
        <begin position="1"/>
        <end position="34"/>
    </location>
</feature>
<evidence type="ECO:0000313" key="4">
    <source>
        <dbReference type="EMBL" id="MQR00528.1"/>
    </source>
</evidence>
<name>A0A843YSP3_9BURK</name>
<proteinExistence type="predicted"/>
<sequence length="225" mass="25349">MRLANRSAKRINFKLTCLVFMLPLTLLTAPLSQAQIYSCKDAGGRTISSDRPMPECDHSDVQLLSKSGIVKGDIPAPLNAEQKRQKQIQDAKRQAAADAIEQQRQQDRALLARYHNEDDIAISRRYYLALSQDYITRDKGLIEDAKKQLESDRLESEFYKKKKVLPAALRNSIDEANRAIANAKSSIADHQADAVKINLKFDDMLKRYRELTQGQGGMETVAASR</sequence>
<comment type="caution">
    <text evidence="4">The sequence shown here is derived from an EMBL/GenBank/DDBJ whole genome shotgun (WGS) entry which is preliminary data.</text>
</comment>
<evidence type="ECO:0000259" key="3">
    <source>
        <dbReference type="Pfam" id="PF13511"/>
    </source>
</evidence>
<evidence type="ECO:0000256" key="2">
    <source>
        <dbReference type="SAM" id="SignalP"/>
    </source>
</evidence>
<gene>
    <name evidence="4" type="ORF">GEV47_07515</name>
</gene>
<dbReference type="OrthoDB" id="8895482at2"/>
<feature type="domain" description="DUF4124" evidence="3">
    <location>
        <begin position="24"/>
        <end position="97"/>
    </location>
</feature>
<evidence type="ECO:0000313" key="5">
    <source>
        <dbReference type="Proteomes" id="UP000451565"/>
    </source>
</evidence>
<organism evidence="4 5">
    <name type="scientific">Glaciimonas soli</name>
    <dbReference type="NCBI Taxonomy" id="2590999"/>
    <lineage>
        <taxon>Bacteria</taxon>
        <taxon>Pseudomonadati</taxon>
        <taxon>Pseudomonadota</taxon>
        <taxon>Betaproteobacteria</taxon>
        <taxon>Burkholderiales</taxon>
        <taxon>Oxalobacteraceae</taxon>
        <taxon>Glaciimonas</taxon>
    </lineage>
</organism>
<accession>A0A843YSP3</accession>
<keyword evidence="1" id="KW-0175">Coiled coil</keyword>
<feature type="chain" id="PRO_5032691087" evidence="2">
    <location>
        <begin position="35"/>
        <end position="225"/>
    </location>
</feature>
<protein>
    <submittedName>
        <fullName evidence="4">DUF4124 domain-containing protein</fullName>
    </submittedName>
</protein>
<reference evidence="4 5" key="1">
    <citation type="submission" date="2019-10" db="EMBL/GenBank/DDBJ databases">
        <title>Glaciimonas soli sp. nov., a psychrophilic bacterium isolated from the forest soil of a high elevation mountain in Taiwan.</title>
        <authorList>
            <person name="Wang L.-T."/>
            <person name="Shieh W.Y."/>
        </authorList>
    </citation>
    <scope>NUCLEOTIDE SEQUENCE [LARGE SCALE GENOMIC DNA]</scope>
    <source>
        <strain evidence="4 5">GS1</strain>
    </source>
</reference>
<dbReference type="EMBL" id="WINI01000003">
    <property type="protein sequence ID" value="MQR00528.1"/>
    <property type="molecule type" value="Genomic_DNA"/>
</dbReference>
<keyword evidence="2" id="KW-0732">Signal</keyword>
<keyword evidence="5" id="KW-1185">Reference proteome</keyword>
<dbReference type="AlphaFoldDB" id="A0A843YSP3"/>
<dbReference type="InterPro" id="IPR025392">
    <property type="entry name" value="DUF4124"/>
</dbReference>
<feature type="coiled-coil region" evidence="1">
    <location>
        <begin position="142"/>
        <end position="193"/>
    </location>
</feature>
<dbReference type="Proteomes" id="UP000451565">
    <property type="component" value="Unassembled WGS sequence"/>
</dbReference>